<dbReference type="EMBL" id="DAKRPA010000094">
    <property type="protein sequence ID" value="DAZ98925.1"/>
    <property type="molecule type" value="Genomic_DNA"/>
</dbReference>
<dbReference type="Proteomes" id="UP001146120">
    <property type="component" value="Unassembled WGS sequence"/>
</dbReference>
<name>A0AAV2YXP0_9STRA</name>
<comment type="caution">
    <text evidence="1">The sequence shown here is derived from an EMBL/GenBank/DDBJ whole genome shotgun (WGS) entry which is preliminary data.</text>
</comment>
<sequence>MWLSKFDIIWVDWRGLADHVAARSYPDCFLYRSVCPDNTNFSIATWFGFVDDMVNKVAHAIDQQPAHSRALTLRTGLHSLDRIHHWIVPQVFVNNVWRTNQETLLTKPTSAATLRNVHGLELCYGPGARPFFCDDVWINFRRICPATQASCCNVGIIWIDTSRRWLKLQLRYPKMRIDLTLLTSEEDVQTGRGGIAMISRRKIDVSSA</sequence>
<accession>A0AAV2YXP0</accession>
<gene>
    <name evidence="1" type="ORF">N0F65_001364</name>
</gene>
<reference evidence="1" key="1">
    <citation type="submission" date="2022-11" db="EMBL/GenBank/DDBJ databases">
        <authorList>
            <person name="Morgan W.R."/>
            <person name="Tartar A."/>
        </authorList>
    </citation>
    <scope>NUCLEOTIDE SEQUENCE</scope>
    <source>
        <strain evidence="1">ARSEF 373</strain>
    </source>
</reference>
<evidence type="ECO:0000313" key="1">
    <source>
        <dbReference type="EMBL" id="DAZ98925.1"/>
    </source>
</evidence>
<evidence type="ECO:0000313" key="2">
    <source>
        <dbReference type="Proteomes" id="UP001146120"/>
    </source>
</evidence>
<keyword evidence="2" id="KW-1185">Reference proteome</keyword>
<dbReference type="AlphaFoldDB" id="A0AAV2YXP0"/>
<protein>
    <submittedName>
        <fullName evidence="1">Uncharacterized protein</fullName>
    </submittedName>
</protein>
<reference evidence="1" key="2">
    <citation type="journal article" date="2023" name="Microbiol Resour">
        <title>Decontamination and Annotation of the Draft Genome Sequence of the Oomycete Lagenidium giganteum ARSEF 373.</title>
        <authorList>
            <person name="Morgan W.R."/>
            <person name="Tartar A."/>
        </authorList>
    </citation>
    <scope>NUCLEOTIDE SEQUENCE</scope>
    <source>
        <strain evidence="1">ARSEF 373</strain>
    </source>
</reference>
<organism evidence="1 2">
    <name type="scientific">Lagenidium giganteum</name>
    <dbReference type="NCBI Taxonomy" id="4803"/>
    <lineage>
        <taxon>Eukaryota</taxon>
        <taxon>Sar</taxon>
        <taxon>Stramenopiles</taxon>
        <taxon>Oomycota</taxon>
        <taxon>Peronosporomycetes</taxon>
        <taxon>Pythiales</taxon>
        <taxon>Pythiaceae</taxon>
    </lineage>
</organism>
<proteinExistence type="predicted"/>